<dbReference type="FunFam" id="2.60.40.10:FF:000287">
    <property type="entry name" value="Prolactin receptor"/>
    <property type="match status" value="1"/>
</dbReference>
<evidence type="ECO:0000256" key="26">
    <source>
        <dbReference type="ARBA" id="ARBA00039130"/>
    </source>
</evidence>
<keyword evidence="22" id="KW-1015">Disulfide bond</keyword>
<dbReference type="InterPro" id="IPR015152">
    <property type="entry name" value="Growth/epo_recpt_lig-bind"/>
</dbReference>
<evidence type="ECO:0000256" key="53">
    <source>
        <dbReference type="ARBA" id="ARBA00058068"/>
    </source>
</evidence>
<dbReference type="SUPFAM" id="SSF49265">
    <property type="entry name" value="Fibronectin type III"/>
    <property type="match status" value="2"/>
</dbReference>
<feature type="compositionally biased region" description="Basic and acidic residues" evidence="55">
    <location>
        <begin position="343"/>
        <end position="354"/>
    </location>
</feature>
<keyword evidence="14" id="KW-0677">Repeat</keyword>
<dbReference type="InterPro" id="IPR015424">
    <property type="entry name" value="PyrdxlP-dep_Trfase"/>
</dbReference>
<evidence type="ECO:0000256" key="7">
    <source>
        <dbReference type="ARBA" id="ARBA00013049"/>
    </source>
</evidence>
<dbReference type="InterPro" id="IPR005814">
    <property type="entry name" value="Aminotrans_3"/>
</dbReference>
<dbReference type="EC" id="2.6.1.40" evidence="26"/>
<evidence type="ECO:0000256" key="45">
    <source>
        <dbReference type="ARBA" id="ARBA00047892"/>
    </source>
</evidence>
<evidence type="ECO:0000256" key="41">
    <source>
        <dbReference type="ARBA" id="ARBA00043826"/>
    </source>
</evidence>
<evidence type="ECO:0000256" key="25">
    <source>
        <dbReference type="ARBA" id="ARBA00033660"/>
    </source>
</evidence>
<evidence type="ECO:0000256" key="47">
    <source>
        <dbReference type="ARBA" id="ARBA00048500"/>
    </source>
</evidence>
<evidence type="ECO:0000256" key="54">
    <source>
        <dbReference type="ARBA" id="ARBA00064803"/>
    </source>
</evidence>
<evidence type="ECO:0000256" key="4">
    <source>
        <dbReference type="ARBA" id="ARBA00007885"/>
    </source>
</evidence>
<reference evidence="58 59" key="1">
    <citation type="submission" date="2019-01" db="EMBL/GenBank/DDBJ databases">
        <authorList>
            <person name="Alioto T."/>
            <person name="Alioto T."/>
        </authorList>
    </citation>
    <scope>NUCLEOTIDE SEQUENCE [LARGE SCALE GENOMIC DNA]</scope>
</reference>
<dbReference type="InterPro" id="IPR015421">
    <property type="entry name" value="PyrdxlP-dep_Trfase_major"/>
</dbReference>
<dbReference type="PROSITE" id="PS00600">
    <property type="entry name" value="AA_TRANSFER_CLASS_3"/>
    <property type="match status" value="1"/>
</dbReference>
<evidence type="ECO:0000256" key="15">
    <source>
        <dbReference type="ARBA" id="ARBA00022833"/>
    </source>
</evidence>
<evidence type="ECO:0000256" key="12">
    <source>
        <dbReference type="ARBA" id="ARBA00022723"/>
    </source>
</evidence>
<feature type="region of interest" description="Disordered" evidence="55">
    <location>
        <begin position="342"/>
        <end position="445"/>
    </location>
</feature>
<evidence type="ECO:0000256" key="8">
    <source>
        <dbReference type="ARBA" id="ARBA00019818"/>
    </source>
</evidence>
<dbReference type="GO" id="GO:0016223">
    <property type="term" value="F:beta-alanine:pyruvate transaminase activity"/>
    <property type="evidence" value="ECO:0007669"/>
    <property type="project" value="UniProtKB-EC"/>
</dbReference>
<evidence type="ECO:0000259" key="57">
    <source>
        <dbReference type="PROSITE" id="PS50853"/>
    </source>
</evidence>
<comment type="similarity">
    <text evidence="5">Belongs to the class-III pyridoxal-phosphate-dependent aminotransferase family.</text>
</comment>
<comment type="catalytic activity">
    <reaction evidence="46">
        <text>L-ornithine + glyoxylate = 5-amino-2-oxopentanoate + glycine</text>
        <dbReference type="Rhea" id="RHEA:77331"/>
        <dbReference type="ChEBI" id="CHEBI:36655"/>
        <dbReference type="ChEBI" id="CHEBI:46911"/>
        <dbReference type="ChEBI" id="CHEBI:57305"/>
        <dbReference type="ChEBI" id="CHEBI:58802"/>
    </reaction>
</comment>
<dbReference type="CDD" id="cd00610">
    <property type="entry name" value="OAT_like"/>
    <property type="match status" value="1"/>
</dbReference>
<comment type="function">
    <text evidence="53">Multifunctional aminotransferase with a broad substrate specificity. Catalyzes the conversion of glyoxylate to glycine using alanine as the amino donor. Catalyzes metabolism of not L- but the D-isomer of D-beta-aminoisobutyric acid to generate 2-methyl-3-oxopropanoate and alanine. Catalyzes the transfer of the amino group from beta-alanine to pyruvate to yield L-alanine and 3-oxopropanoate. Can metabolize NG-monomethyl-L-arginine (NMMA), asymmetric NG,NG-dimethyl-L-arginine (ADMA) and symmetric NG,N'G-dimethyl-L-arginine (SDMA). ADMA is a potent inhibitor of nitric-oxide (NO) synthase, and this activity provides mechanism through which the kidney regulates blood pressure.</text>
</comment>
<comment type="catalytic activity">
    <reaction evidence="50">
        <text>oxaloacetate + L-alanine = L-aspartate + pyruvate</text>
        <dbReference type="Rhea" id="RHEA:77347"/>
        <dbReference type="ChEBI" id="CHEBI:15361"/>
        <dbReference type="ChEBI" id="CHEBI:16452"/>
        <dbReference type="ChEBI" id="CHEBI:29991"/>
        <dbReference type="ChEBI" id="CHEBI:57972"/>
    </reaction>
</comment>
<dbReference type="GO" id="GO:0046872">
    <property type="term" value="F:metal ion binding"/>
    <property type="evidence" value="ECO:0007669"/>
    <property type="project" value="UniProtKB-KW"/>
</dbReference>
<comment type="catalytic activity">
    <reaction evidence="25">
        <text>glyoxylate + L-alanine = glycine + pyruvate</text>
        <dbReference type="Rhea" id="RHEA:24248"/>
        <dbReference type="ChEBI" id="CHEBI:15361"/>
        <dbReference type="ChEBI" id="CHEBI:36655"/>
        <dbReference type="ChEBI" id="CHEBI:57305"/>
        <dbReference type="ChEBI" id="CHEBI:57972"/>
        <dbReference type="EC" id="2.6.1.44"/>
    </reaction>
    <physiologicalReaction direction="left-to-right" evidence="25">
        <dbReference type="Rhea" id="RHEA:24249"/>
    </physiologicalReaction>
</comment>
<evidence type="ECO:0000256" key="56">
    <source>
        <dbReference type="SAM" id="Phobius"/>
    </source>
</evidence>
<evidence type="ECO:0000256" key="23">
    <source>
        <dbReference type="ARBA" id="ARBA00023170"/>
    </source>
</evidence>
<dbReference type="GO" id="GO:0009436">
    <property type="term" value="P:glyoxylate catabolic process"/>
    <property type="evidence" value="ECO:0007669"/>
    <property type="project" value="TreeGrafter"/>
</dbReference>
<dbReference type="FunFam" id="3.40.640.10:FF:000055">
    <property type="entry name" value="Alanine--glyoxylate aminotransferase 2, mitochondrial"/>
    <property type="match status" value="1"/>
</dbReference>
<dbReference type="GO" id="GO:0008453">
    <property type="term" value="F:alanine-glyoxylate transaminase activity"/>
    <property type="evidence" value="ECO:0007669"/>
    <property type="project" value="UniProtKB-EC"/>
</dbReference>
<organism evidence="58 59">
    <name type="scientific">Lynx pardinus</name>
    <name type="common">Iberian lynx</name>
    <name type="synonym">Felis pardina</name>
    <dbReference type="NCBI Taxonomy" id="191816"/>
    <lineage>
        <taxon>Eukaryota</taxon>
        <taxon>Metazoa</taxon>
        <taxon>Chordata</taxon>
        <taxon>Craniata</taxon>
        <taxon>Vertebrata</taxon>
        <taxon>Euteleostomi</taxon>
        <taxon>Mammalia</taxon>
        <taxon>Eutheria</taxon>
        <taxon>Laurasiatheria</taxon>
        <taxon>Carnivora</taxon>
        <taxon>Feliformia</taxon>
        <taxon>Felidae</taxon>
        <taxon>Felinae</taxon>
        <taxon>Lynx</taxon>
    </lineage>
</organism>
<dbReference type="Gene3D" id="3.40.640.10">
    <property type="entry name" value="Type I PLP-dependent aspartate aminotransferase-like (Major domain)"/>
    <property type="match status" value="1"/>
</dbReference>
<evidence type="ECO:0000256" key="31">
    <source>
        <dbReference type="ARBA" id="ARBA00042669"/>
    </source>
</evidence>
<evidence type="ECO:0000256" key="1">
    <source>
        <dbReference type="ARBA" id="ARBA00001933"/>
    </source>
</evidence>
<evidence type="ECO:0000256" key="28">
    <source>
        <dbReference type="ARBA" id="ARBA00041662"/>
    </source>
</evidence>
<comment type="catalytic activity">
    <reaction evidence="32">
        <text>N(omega),N(omega)-dimethyl-L-arginine + pyruvate = 5-(3,3-dimethylguanidino)-2-oxopentanoate + L-alanine</text>
        <dbReference type="Rhea" id="RHEA:77303"/>
        <dbReference type="ChEBI" id="CHEBI:15361"/>
        <dbReference type="ChEBI" id="CHEBI:57972"/>
        <dbReference type="ChEBI" id="CHEBI:58326"/>
        <dbReference type="ChEBI" id="CHEBI:197301"/>
    </reaction>
</comment>
<proteinExistence type="inferred from homology"/>
<comment type="catalytic activity">
    <reaction evidence="48">
        <text>N(omega),N(omega)-dimethyl-L-arginine + 2-oxobutanoate = 5-(3,3-dimethylguanidino)-2-oxopentanoate + (2S)-2-aminobutanoate</text>
        <dbReference type="Rhea" id="RHEA:77351"/>
        <dbReference type="ChEBI" id="CHEBI:16763"/>
        <dbReference type="ChEBI" id="CHEBI:58326"/>
        <dbReference type="ChEBI" id="CHEBI:74359"/>
        <dbReference type="ChEBI" id="CHEBI:197301"/>
    </reaction>
</comment>
<evidence type="ECO:0000256" key="27">
    <source>
        <dbReference type="ARBA" id="ARBA00039862"/>
    </source>
</evidence>
<dbReference type="SMART" id="SM00060">
    <property type="entry name" value="FN3"/>
    <property type="match status" value="2"/>
</dbReference>
<evidence type="ECO:0000256" key="17">
    <source>
        <dbReference type="ARBA" id="ARBA00022946"/>
    </source>
</evidence>
<evidence type="ECO:0000256" key="36">
    <source>
        <dbReference type="ARBA" id="ARBA00043751"/>
    </source>
</evidence>
<evidence type="ECO:0000256" key="10">
    <source>
        <dbReference type="ARBA" id="ARBA00022679"/>
    </source>
</evidence>
<feature type="compositionally biased region" description="Polar residues" evidence="55">
    <location>
        <begin position="398"/>
        <end position="414"/>
    </location>
</feature>
<comment type="function">
    <text evidence="52">This is a receptor for the anterior pituitary hormone prolactin.</text>
</comment>
<comment type="cofactor">
    <cofactor evidence="1">
        <name>pyridoxal 5'-phosphate</name>
        <dbReference type="ChEBI" id="CHEBI:597326"/>
    </cofactor>
</comment>
<evidence type="ECO:0000256" key="21">
    <source>
        <dbReference type="ARBA" id="ARBA00023136"/>
    </source>
</evidence>
<dbReference type="EC" id="2.6.1.18" evidence="42"/>
<keyword evidence="21 56" id="KW-0472">Membrane</keyword>
<keyword evidence="17" id="KW-0809">Transit peptide</keyword>
<evidence type="ECO:0000256" key="38">
    <source>
        <dbReference type="ARBA" id="ARBA00043777"/>
    </source>
</evidence>
<keyword evidence="20" id="KW-0496">Mitochondrion</keyword>
<comment type="catalytic activity">
    <reaction evidence="51">
        <text>N(omega),N('omega)-dimethyl-L-arginine + glyoxylate = 5-(3,3'-dimethylguanidino)-2-oxopentanoate + glycine</text>
        <dbReference type="Rhea" id="RHEA:77315"/>
        <dbReference type="ChEBI" id="CHEBI:36655"/>
        <dbReference type="ChEBI" id="CHEBI:57305"/>
        <dbReference type="ChEBI" id="CHEBI:197308"/>
        <dbReference type="ChEBI" id="CHEBI:197310"/>
    </reaction>
</comment>
<keyword evidence="12" id="KW-0479">Metal-binding</keyword>
<evidence type="ECO:0000256" key="39">
    <source>
        <dbReference type="ARBA" id="ARBA00043798"/>
    </source>
</evidence>
<feature type="region of interest" description="Disordered" evidence="55">
    <location>
        <begin position="463"/>
        <end position="486"/>
    </location>
</feature>
<feature type="domain" description="Fibronectin type-III" evidence="57">
    <location>
        <begin position="40"/>
        <end position="141"/>
    </location>
</feature>
<comment type="catalytic activity">
    <reaction evidence="34">
        <text>(R)-3-amino-2-methylpropanoate + pyruvate = 2-methyl-3-oxopropanoate + L-alanine</text>
        <dbReference type="Rhea" id="RHEA:18393"/>
        <dbReference type="ChEBI" id="CHEBI:15361"/>
        <dbReference type="ChEBI" id="CHEBI:57700"/>
        <dbReference type="ChEBI" id="CHEBI:57731"/>
        <dbReference type="ChEBI" id="CHEBI:57972"/>
        <dbReference type="EC" id="2.6.1.40"/>
    </reaction>
    <physiologicalReaction direction="left-to-right" evidence="34">
        <dbReference type="Rhea" id="RHEA:18394"/>
    </physiologicalReaction>
</comment>
<evidence type="ECO:0000256" key="55">
    <source>
        <dbReference type="SAM" id="MobiDB-lite"/>
    </source>
</evidence>
<comment type="catalytic activity">
    <reaction evidence="41">
        <text>2-oxopentanoate + N(omega),N(omega)-dimethyl-L-arginine = 5-(3,3-dimethylguanidino)-2-oxopentanoate + L-2-aminopentanoate</text>
        <dbReference type="Rhea" id="RHEA:77359"/>
        <dbReference type="ChEBI" id="CHEBI:28644"/>
        <dbReference type="ChEBI" id="CHEBI:58326"/>
        <dbReference type="ChEBI" id="CHEBI:58441"/>
        <dbReference type="ChEBI" id="CHEBI:197301"/>
    </reaction>
</comment>
<dbReference type="FunFam" id="3.90.1150.10:FF:000105">
    <property type="entry name" value="alanine--glyoxylate aminotransferase 2, mitochondrial isoform X3"/>
    <property type="match status" value="1"/>
</dbReference>
<sequence>MALLWGTRKRKEAKMKESVASTIFVLLLFLNTRLLNGQSPPGKPEILKCRSPEKETFTCWWKPGEDGGLPTNYTLTYHKEGETLTHECPDYTTSGPNSCYFNKKHTSIWTMYIITINATNQMGSTSSDPRYVDVTYIVEPDPPVNLTLELKQPEDKKPYLWMKWFPPTLVDVRSGWLTLQYEIRLKPEKATEWETHFAGQQTQFKILSLYPGQKYLVQVRCKPDHGFWSEWSPESSIQIPNDVTMKDTIVWIFVAVLSAVICLIMVMAVALKGHSMVTCILPPVPGPKIKGFDTHLLEKGKSEELLSALGCQDFPPTSDCEDLLVEFLEVDDSEDQQLMPALSKEHQGQDRKPTPLDPDSDSGRGSCDSPSLLSKKCEEARANPSTFNTPEGIEKPENPQTNATRTWDPQSTSLEGKIPSFPANGSKSSTWPLPQPPSHPSPRSSYHNIADVCKLAMGPAGASATSLDKTDTHALRSSKNVETGGEKVAVEQRAVESFHSKTDQGTAWLLTREKTSLISVKPLDYVEIHKVNKDGALSLLPKQKENGNQTDKPSTPETSKEYAKVSRVMDNNILVLVQDPQAQNLTSFEEPAKGAPPPLQPNQAEEDLASLTSAPSNCGLQQGGLDYLDPTCENPNTNTHFFTHSMHILLLSLSLIHTPHFSISIPFNDTLSLPHSHHHPHRVTRILMRTCWNTKLTKLVQKTYTLSALLLSPFCLPLRFLFSALRHQCLPWKLWGLAQVKAPEPPSSSSPSVLNSKSIWPVSSLSPSPDLLPQALAPWLGGRTPAGRHLLRALHLQTSSSRIPKMCPSLSRAFWTSVTKLGLHTKPRMPPCDFTPEKYQSLAYDRILEVHRLHLPPVPTAYFPKPLLLHQGHMEWLFDHEGNRYLDCFSGIVTVSVGHCHPKVNAVAQKQLGRLWHTSTLFFHSPTHEFAEKLLALLPEPLKVIFFVNSGSEANDLAMLMARAHTNRTDLISFRGAYHGCSPYTLGLTNVGSFRMELPSGLGCQSTMCPDVFRGPWGGSHCRDSPVQTIRKCSCAPDCCQARDQYIEQFKDTLNTSVAKSIAGFFAEPIQGVNGVVQYPKGFLKEAFKLVREREGVCIADEVQTGFGRLGSHFWGFQTHDILPDIVTMAKGIGNGFPMAAVVTTPEIAKSLAKCMYHFNTFGGSPMACAIGSAVLEVIKEENLQENSQEVGTYMLQKLAELRDEFEIVGDVRGKGLMIGIEMVKDKMGRQPLPQEEVNQIHEDCKRMGLIIGRGGIFAQTFRIAPSMCITKPDVHFAVEVFRSALIQHMERRAQQNS</sequence>
<comment type="catalytic activity">
    <reaction evidence="33">
        <text>(2S)-2-aminobutanoate + glyoxylate = 2-oxobutanoate + glycine</text>
        <dbReference type="Rhea" id="RHEA:77339"/>
        <dbReference type="ChEBI" id="CHEBI:16763"/>
        <dbReference type="ChEBI" id="CHEBI:36655"/>
        <dbReference type="ChEBI" id="CHEBI:57305"/>
        <dbReference type="ChEBI" id="CHEBI:74359"/>
    </reaction>
</comment>
<comment type="catalytic activity">
    <reaction evidence="39">
        <text>N(omega),N('omega)-dimethyl-L-arginine + pyruvate = 5-(3,3'-dimethylguanidino)-2-oxopentanoate + L-alanine</text>
        <dbReference type="Rhea" id="RHEA:77307"/>
        <dbReference type="ChEBI" id="CHEBI:15361"/>
        <dbReference type="ChEBI" id="CHEBI:57972"/>
        <dbReference type="ChEBI" id="CHEBI:197308"/>
        <dbReference type="ChEBI" id="CHEBI:197310"/>
    </reaction>
</comment>
<feature type="region of interest" description="Disordered" evidence="55">
    <location>
        <begin position="539"/>
        <end position="561"/>
    </location>
</feature>
<evidence type="ECO:0000256" key="50">
    <source>
        <dbReference type="ARBA" id="ARBA00048916"/>
    </source>
</evidence>
<keyword evidence="16" id="KW-0663">Pyridoxal phosphate</keyword>
<dbReference type="FunFam" id="2.60.40.10:FF:000358">
    <property type="entry name" value="Prolactin receptor"/>
    <property type="match status" value="1"/>
</dbReference>
<dbReference type="PANTHER" id="PTHR45688:SF3">
    <property type="entry name" value="ALANINE--GLYOXYLATE AMINOTRANSFERASE 2, MITOCHONDRIAL"/>
    <property type="match status" value="1"/>
</dbReference>
<keyword evidence="9" id="KW-0032">Aminotransferase</keyword>
<evidence type="ECO:0000256" key="44">
    <source>
        <dbReference type="ARBA" id="ARBA00044258"/>
    </source>
</evidence>
<evidence type="ECO:0000256" key="32">
    <source>
        <dbReference type="ARBA" id="ARBA00043669"/>
    </source>
</evidence>
<evidence type="ECO:0000256" key="16">
    <source>
        <dbReference type="ARBA" id="ARBA00022898"/>
    </source>
</evidence>
<dbReference type="InterPro" id="IPR049704">
    <property type="entry name" value="Aminotrans_3_PPA_site"/>
</dbReference>
<comment type="catalytic activity">
    <reaction evidence="36">
        <text>2-oxobutanoate + L-alanine = (2S)-2-aminobutanoate + pyruvate</text>
        <dbReference type="Rhea" id="RHEA:77355"/>
        <dbReference type="ChEBI" id="CHEBI:15361"/>
        <dbReference type="ChEBI" id="CHEBI:16763"/>
        <dbReference type="ChEBI" id="CHEBI:57972"/>
        <dbReference type="ChEBI" id="CHEBI:74359"/>
        <dbReference type="EC" id="2.6.1.44"/>
    </reaction>
</comment>
<feature type="transmembrane region" description="Helical" evidence="56">
    <location>
        <begin position="249"/>
        <end position="271"/>
    </location>
</feature>
<dbReference type="InterPro" id="IPR003961">
    <property type="entry name" value="FN3_dom"/>
</dbReference>
<evidence type="ECO:0000256" key="3">
    <source>
        <dbReference type="ARBA" id="ARBA00004479"/>
    </source>
</evidence>
<comment type="catalytic activity">
    <reaction evidence="47">
        <text>2-oxohexanoate + N(omega),N(omega)-dimethyl-L-arginine = L-2-aminohexanoate + 5-(3,3-dimethylguanidino)-2-oxopentanoate</text>
        <dbReference type="Rhea" id="RHEA:77363"/>
        <dbReference type="ChEBI" id="CHEBI:35177"/>
        <dbReference type="ChEBI" id="CHEBI:58326"/>
        <dbReference type="ChEBI" id="CHEBI:58455"/>
        <dbReference type="ChEBI" id="CHEBI:197301"/>
    </reaction>
</comment>
<evidence type="ECO:0000313" key="59">
    <source>
        <dbReference type="Proteomes" id="UP000386466"/>
    </source>
</evidence>
<comment type="catalytic activity">
    <reaction evidence="38">
        <text>L-ornithine + pyruvate = 5-amino-2-oxopentanoate + L-alanine</text>
        <dbReference type="Rhea" id="RHEA:77327"/>
        <dbReference type="ChEBI" id="CHEBI:15361"/>
        <dbReference type="ChEBI" id="CHEBI:46911"/>
        <dbReference type="ChEBI" id="CHEBI:57972"/>
        <dbReference type="ChEBI" id="CHEBI:58802"/>
    </reaction>
</comment>
<evidence type="ECO:0000256" key="11">
    <source>
        <dbReference type="ARBA" id="ARBA00022692"/>
    </source>
</evidence>
<dbReference type="GO" id="GO:0030170">
    <property type="term" value="F:pyridoxal phosphate binding"/>
    <property type="evidence" value="ECO:0007669"/>
    <property type="project" value="InterPro"/>
</dbReference>
<accession>A0A485N6R8</accession>
<dbReference type="Gene3D" id="2.60.40.10">
    <property type="entry name" value="Immunoglobulins"/>
    <property type="match status" value="2"/>
</dbReference>
<dbReference type="Pfam" id="PF09067">
    <property type="entry name" value="EpoR_lig-bind"/>
    <property type="match status" value="1"/>
</dbReference>
<dbReference type="SUPFAM" id="SSF53383">
    <property type="entry name" value="PLP-dependent transferases"/>
    <property type="match status" value="1"/>
</dbReference>
<dbReference type="GO" id="GO:0019481">
    <property type="term" value="P:L-alanine catabolic process, by transamination"/>
    <property type="evidence" value="ECO:0007669"/>
    <property type="project" value="TreeGrafter"/>
</dbReference>
<evidence type="ECO:0000256" key="2">
    <source>
        <dbReference type="ARBA" id="ARBA00004173"/>
    </source>
</evidence>
<keyword evidence="23 58" id="KW-0675">Receptor</keyword>
<dbReference type="Gene3D" id="3.90.1150.10">
    <property type="entry name" value="Aspartate Aminotransferase, domain 1"/>
    <property type="match status" value="1"/>
</dbReference>
<dbReference type="Proteomes" id="UP000386466">
    <property type="component" value="Unassembled WGS sequence"/>
</dbReference>
<evidence type="ECO:0000256" key="30">
    <source>
        <dbReference type="ARBA" id="ARBA00042611"/>
    </source>
</evidence>
<comment type="catalytic activity">
    <reaction evidence="37">
        <text>N(omega)-methyl-L-arginine + pyruvate = 5-(3-methylguanidino)-2-oxopentanoate + L-alanine</text>
        <dbReference type="Rhea" id="RHEA:77319"/>
        <dbReference type="ChEBI" id="CHEBI:15361"/>
        <dbReference type="ChEBI" id="CHEBI:57972"/>
        <dbReference type="ChEBI" id="CHEBI:114953"/>
        <dbReference type="ChEBI" id="CHEBI:197314"/>
    </reaction>
</comment>
<evidence type="ECO:0000256" key="13">
    <source>
        <dbReference type="ARBA" id="ARBA00022729"/>
    </source>
</evidence>
<evidence type="ECO:0000256" key="9">
    <source>
        <dbReference type="ARBA" id="ARBA00022576"/>
    </source>
</evidence>
<comment type="catalytic activity">
    <reaction evidence="40">
        <text>3-oxopropanoate + L-alanine = beta-alanine + pyruvate</text>
        <dbReference type="Rhea" id="RHEA:14077"/>
        <dbReference type="ChEBI" id="CHEBI:15361"/>
        <dbReference type="ChEBI" id="CHEBI:33190"/>
        <dbReference type="ChEBI" id="CHEBI:57966"/>
        <dbReference type="ChEBI" id="CHEBI:57972"/>
        <dbReference type="EC" id="2.6.1.18"/>
    </reaction>
    <physiologicalReaction direction="right-to-left" evidence="40">
        <dbReference type="Rhea" id="RHEA:14079"/>
    </physiologicalReaction>
</comment>
<feature type="domain" description="Fibronectin type-III" evidence="57">
    <location>
        <begin position="142"/>
        <end position="242"/>
    </location>
</feature>
<evidence type="ECO:0000256" key="20">
    <source>
        <dbReference type="ARBA" id="ARBA00023128"/>
    </source>
</evidence>
<comment type="catalytic activity">
    <reaction evidence="45">
        <text>N(omega),N(omega)-dimethyl-L-arginine + glyoxylate = 5-(3,3-dimethylguanidino)-2-oxopentanoate + glycine</text>
        <dbReference type="Rhea" id="RHEA:77311"/>
        <dbReference type="ChEBI" id="CHEBI:36655"/>
        <dbReference type="ChEBI" id="CHEBI:57305"/>
        <dbReference type="ChEBI" id="CHEBI:58326"/>
        <dbReference type="ChEBI" id="CHEBI:197301"/>
    </reaction>
</comment>
<evidence type="ECO:0000256" key="48">
    <source>
        <dbReference type="ARBA" id="ARBA00048560"/>
    </source>
</evidence>
<keyword evidence="13" id="KW-0732">Signal</keyword>
<evidence type="ECO:0000256" key="19">
    <source>
        <dbReference type="ARBA" id="ARBA00022990"/>
    </source>
</evidence>
<evidence type="ECO:0000256" key="42">
    <source>
        <dbReference type="ARBA" id="ARBA00044055"/>
    </source>
</evidence>
<evidence type="ECO:0000256" key="22">
    <source>
        <dbReference type="ARBA" id="ARBA00023157"/>
    </source>
</evidence>
<dbReference type="InterPro" id="IPR036116">
    <property type="entry name" value="FN3_sf"/>
</dbReference>
<evidence type="ECO:0000256" key="51">
    <source>
        <dbReference type="ARBA" id="ARBA00049480"/>
    </source>
</evidence>
<evidence type="ECO:0000256" key="52">
    <source>
        <dbReference type="ARBA" id="ARBA00053754"/>
    </source>
</evidence>
<dbReference type="GO" id="GO:0047305">
    <property type="term" value="F:(R)-3-amino-2-methylpropionate-pyruvate transaminase activity"/>
    <property type="evidence" value="ECO:0007669"/>
    <property type="project" value="UniProtKB-EC"/>
</dbReference>
<evidence type="ECO:0000256" key="29">
    <source>
        <dbReference type="ARBA" id="ARBA00041845"/>
    </source>
</evidence>
<dbReference type="CDD" id="cd00063">
    <property type="entry name" value="FN3"/>
    <property type="match status" value="2"/>
</dbReference>
<gene>
    <name evidence="58" type="ORF">LYPA_23C003179</name>
</gene>
<dbReference type="InterPro" id="IPR013783">
    <property type="entry name" value="Ig-like_fold"/>
</dbReference>
<comment type="catalytic activity">
    <reaction evidence="49">
        <text>N(omega)-methyl-L-arginine + glyoxylate = 5-(3-methylguanidino)-2-oxopentanoate + glycine</text>
        <dbReference type="Rhea" id="RHEA:77323"/>
        <dbReference type="ChEBI" id="CHEBI:36655"/>
        <dbReference type="ChEBI" id="CHEBI:57305"/>
        <dbReference type="ChEBI" id="CHEBI:114953"/>
        <dbReference type="ChEBI" id="CHEBI:197314"/>
    </reaction>
</comment>
<comment type="similarity">
    <text evidence="4">Belongs to the type I cytokine receptor family. Type 1 subfamily.</text>
</comment>
<dbReference type="GO" id="GO:0016020">
    <property type="term" value="C:membrane"/>
    <property type="evidence" value="ECO:0007669"/>
    <property type="project" value="UniProtKB-SubCell"/>
</dbReference>
<keyword evidence="11 56" id="KW-0812">Transmembrane</keyword>
<name>A0A485N6R8_LYNPA</name>
<dbReference type="InterPro" id="IPR015422">
    <property type="entry name" value="PyrdxlP-dep_Trfase_small"/>
</dbReference>
<dbReference type="GO" id="GO:0005739">
    <property type="term" value="C:mitochondrion"/>
    <property type="evidence" value="ECO:0007669"/>
    <property type="project" value="UniProtKB-SubCell"/>
</dbReference>
<evidence type="ECO:0000256" key="33">
    <source>
        <dbReference type="ARBA" id="ARBA00043679"/>
    </source>
</evidence>
<evidence type="ECO:0000256" key="35">
    <source>
        <dbReference type="ARBA" id="ARBA00043749"/>
    </source>
</evidence>
<evidence type="ECO:0000256" key="24">
    <source>
        <dbReference type="ARBA" id="ARBA00023180"/>
    </source>
</evidence>
<evidence type="ECO:0000256" key="37">
    <source>
        <dbReference type="ARBA" id="ARBA00043758"/>
    </source>
</evidence>
<dbReference type="EMBL" id="CAAGRJ010010690">
    <property type="protein sequence ID" value="VFV27943.1"/>
    <property type="molecule type" value="Genomic_DNA"/>
</dbReference>
<keyword evidence="24" id="KW-0325">Glycoprotein</keyword>
<comment type="subunit">
    <text evidence="54">Interacts with SMARCA1. Interacts with NEK3 and VAV2 and this interaction is prolactin-dependent.</text>
</comment>
<evidence type="ECO:0000256" key="43">
    <source>
        <dbReference type="ARBA" id="ARBA00044257"/>
    </source>
</evidence>
<keyword evidence="18 56" id="KW-1133">Transmembrane helix</keyword>
<keyword evidence="10" id="KW-0808">Transferase</keyword>
<keyword evidence="19" id="KW-0007">Acetylation</keyword>
<dbReference type="PANTHER" id="PTHR45688">
    <property type="match status" value="1"/>
</dbReference>
<keyword evidence="15" id="KW-0862">Zinc</keyword>
<feature type="compositionally biased region" description="Polar residues" evidence="55">
    <location>
        <begin position="546"/>
        <end position="557"/>
    </location>
</feature>
<protein>
    <recommendedName>
        <fullName evidence="27">Alanine--glyoxylate aminotransferase 2, mitochondrial</fullName>
        <ecNumber evidence="42">2.6.1.18</ecNumber>
        <ecNumber evidence="26">2.6.1.40</ecNumber>
        <ecNumber evidence="7">2.6.1.44</ecNumber>
    </recommendedName>
    <alternativeName>
        <fullName evidence="28">(R)-3-amino-2-methylpropionate--pyruvate transaminase</fullName>
    </alternativeName>
    <alternativeName>
        <fullName evidence="30">Beta-ALAAT II</fullName>
    </alternativeName>
    <alternativeName>
        <fullName evidence="31">Beta-alanine-pyruvate aminotransferase</fullName>
    </alternativeName>
    <alternativeName>
        <fullName evidence="44">D-3-aminoisobutyrate-pyruvate aminotransferase</fullName>
    </alternativeName>
    <alternativeName>
        <fullName evidence="29">D-AIBAT</fullName>
    </alternativeName>
    <alternativeName>
        <fullName evidence="43">D-beta-aminoisobutyrate-pyruvate aminotransferase</fullName>
    </alternativeName>
    <alternativeName>
        <fullName evidence="8">Prolactin receptor</fullName>
    </alternativeName>
</protein>
<dbReference type="EC" id="2.6.1.44" evidence="7"/>
<evidence type="ECO:0000256" key="49">
    <source>
        <dbReference type="ARBA" id="ARBA00048760"/>
    </source>
</evidence>
<keyword evidence="59" id="KW-1185">Reference proteome</keyword>
<comment type="subunit">
    <text evidence="6">Homotetramer.</text>
</comment>
<evidence type="ECO:0000256" key="40">
    <source>
        <dbReference type="ARBA" id="ARBA00043825"/>
    </source>
</evidence>
<dbReference type="Pfam" id="PF00202">
    <property type="entry name" value="Aminotran_3"/>
    <property type="match status" value="1"/>
</dbReference>
<comment type="subcellular location">
    <subcellularLocation>
        <location evidence="3">Membrane</location>
        <topology evidence="3">Single-pass type I membrane protein</topology>
    </subcellularLocation>
    <subcellularLocation>
        <location evidence="2">Mitochondrion</location>
    </subcellularLocation>
</comment>
<evidence type="ECO:0000256" key="6">
    <source>
        <dbReference type="ARBA" id="ARBA00011881"/>
    </source>
</evidence>
<evidence type="ECO:0000256" key="34">
    <source>
        <dbReference type="ARBA" id="ARBA00043726"/>
    </source>
</evidence>
<evidence type="ECO:0000256" key="14">
    <source>
        <dbReference type="ARBA" id="ARBA00022737"/>
    </source>
</evidence>
<evidence type="ECO:0000313" key="58">
    <source>
        <dbReference type="EMBL" id="VFV27943.1"/>
    </source>
</evidence>
<evidence type="ECO:0000256" key="5">
    <source>
        <dbReference type="ARBA" id="ARBA00008954"/>
    </source>
</evidence>
<evidence type="ECO:0000256" key="18">
    <source>
        <dbReference type="ARBA" id="ARBA00022989"/>
    </source>
</evidence>
<evidence type="ECO:0000256" key="46">
    <source>
        <dbReference type="ARBA" id="ARBA00048264"/>
    </source>
</evidence>
<comment type="catalytic activity">
    <reaction evidence="35">
        <text>N(omega),N(omega)-dimethyl-L-arginine + oxaloacetate = 5-(3,3-dimethylguanidino)-2-oxopentanoate + L-aspartate</text>
        <dbReference type="Rhea" id="RHEA:77343"/>
        <dbReference type="ChEBI" id="CHEBI:16452"/>
        <dbReference type="ChEBI" id="CHEBI:29991"/>
        <dbReference type="ChEBI" id="CHEBI:58326"/>
        <dbReference type="ChEBI" id="CHEBI:197301"/>
    </reaction>
</comment>
<dbReference type="PROSITE" id="PS50853">
    <property type="entry name" value="FN3"/>
    <property type="match status" value="2"/>
</dbReference>